<reference evidence="1" key="1">
    <citation type="submission" date="2025-08" db="UniProtKB">
        <authorList>
            <consortium name="Ensembl"/>
        </authorList>
    </citation>
    <scope>IDENTIFICATION</scope>
</reference>
<evidence type="ECO:0000313" key="2">
    <source>
        <dbReference type="Proteomes" id="UP000265020"/>
    </source>
</evidence>
<dbReference type="GeneTree" id="ENSGT00570000079216"/>
<dbReference type="Gene3D" id="1.25.40.10">
    <property type="entry name" value="Tetratricopeptide repeat domain"/>
    <property type="match status" value="1"/>
</dbReference>
<reference evidence="1" key="2">
    <citation type="submission" date="2025-09" db="UniProtKB">
        <authorList>
            <consortium name="Ensembl"/>
        </authorList>
    </citation>
    <scope>IDENTIFICATION</scope>
</reference>
<dbReference type="InterPro" id="IPR011990">
    <property type="entry name" value="TPR-like_helical_dom_sf"/>
</dbReference>
<proteinExistence type="predicted"/>
<dbReference type="PANTHER" id="PTHR15977:SF15">
    <property type="entry name" value="CILIA- AND FLAGELLA-ASSOCIATED PROTEIN 46"/>
    <property type="match status" value="1"/>
</dbReference>
<protein>
    <submittedName>
        <fullName evidence="1">Uncharacterized protein</fullName>
    </submittedName>
</protein>
<accession>A0A3Q2FY85</accession>
<dbReference type="AlphaFoldDB" id="A0A3Q2FY85"/>
<dbReference type="Ensembl" id="ENSCVAT00000030661.1">
    <property type="protein sequence ID" value="ENSCVAP00000013270.1"/>
    <property type="gene ID" value="ENSCVAG00000015764.1"/>
</dbReference>
<sequence>MKHAGHWLVKTGVGHLECIYSIFYNITFSNFSYCNCFMFQEDINEAVTYFLKAIEMSKKEPSTHSLVFNASVLYFRTVRPLLQPGRCSELVPSLKQVVESLEEVGDQDHSWRAELSIELVKCLLDSGQVEDAASFAKVTETFIKSHSAHLYPRLYALQVSISLQQRLLYKLIKSATILFKTLPKMLMEVLRCHCQRKNAQFAGVIPQARLKEIDKLDQLLQAAVREDRPRAVQAVCATQWNFCLPLLQHNLRKRIKTPLLKLAQVLEDMQSMLLEVRCGVHSELAVIMEEEGDMEASRTHLQKAMMLDNGTQKERLSSAFQLLQLGSPLHQTPDCPEGKAAMLMQQVSSPSVSLHKRHPILVSIGLLLAPNDFQSLVDAESASTSTGSIGSELMASLAAKAQHHSICVERLNGFQDRQRKDQDHTVRVKLWAMLAKTARKQEVWDVCRAACRFCLLYDDGPSKRSKTKGNRQKRISPLMSPFNPAMPPQGKVGGVTEEDPHWVVYRDWINALSSYATSGFLRGGEIGVEIGESWLVENAAVYLWNYNHHVLTAGEYHFLLPTFQNLVEMNHTLYVILCDAVARGLIQPLVARDCSETSGESRTEKGIKPTASTSSVRLDNAALQEVQRASELCDYALSTSSGHLTGEAVPVAVRKQVLTTWMQIKKLLPQQWKKALSTSTENDEDAAMNRVLVGLEMLHSNKNPGHKNFLDPSPSLADMASECSWSDAVVELQVWCQLAAVCHNVNDHSLVLRCTQTALQLEEAAAKCLSTTPCLFLRLSFILHFFSPSLVHSFAEKADSRELCVTAAGHFWNTCLPLTQSLRDRWWMKEHLEKILNALSHTSKNNVSNFIIQSYLKFTVRSLHNFCRAEKTIIFILVQVSFI</sequence>
<organism evidence="1 2">
    <name type="scientific">Cyprinodon variegatus</name>
    <name type="common">Sheepshead minnow</name>
    <dbReference type="NCBI Taxonomy" id="28743"/>
    <lineage>
        <taxon>Eukaryota</taxon>
        <taxon>Metazoa</taxon>
        <taxon>Chordata</taxon>
        <taxon>Craniata</taxon>
        <taxon>Vertebrata</taxon>
        <taxon>Euteleostomi</taxon>
        <taxon>Actinopterygii</taxon>
        <taxon>Neopterygii</taxon>
        <taxon>Teleostei</taxon>
        <taxon>Neoteleostei</taxon>
        <taxon>Acanthomorphata</taxon>
        <taxon>Ovalentaria</taxon>
        <taxon>Atherinomorphae</taxon>
        <taxon>Cyprinodontiformes</taxon>
        <taxon>Cyprinodontidae</taxon>
        <taxon>Cyprinodon</taxon>
    </lineage>
</organism>
<evidence type="ECO:0000313" key="1">
    <source>
        <dbReference type="Ensembl" id="ENSCVAP00000013270.1"/>
    </source>
</evidence>
<dbReference type="GO" id="GO:0035082">
    <property type="term" value="P:axoneme assembly"/>
    <property type="evidence" value="ECO:0007669"/>
    <property type="project" value="InterPro"/>
</dbReference>
<dbReference type="InterPro" id="IPR039586">
    <property type="entry name" value="CFAP46"/>
</dbReference>
<name>A0A3Q2FY85_CYPVA</name>
<dbReference type="Proteomes" id="UP000265020">
    <property type="component" value="Unassembled WGS sequence"/>
</dbReference>
<keyword evidence="2" id="KW-1185">Reference proteome</keyword>
<dbReference type="STRING" id="28743.ENSCVAP00000013270"/>
<dbReference type="OMA" id="EIQEGWI"/>
<dbReference type="GO" id="GO:0060294">
    <property type="term" value="P:cilium movement involved in cell motility"/>
    <property type="evidence" value="ECO:0007669"/>
    <property type="project" value="InterPro"/>
</dbReference>
<dbReference type="PANTHER" id="PTHR15977">
    <property type="entry name" value="CILIA- AND FLAGELLA-ASSOCIATED PROTEIN 46"/>
    <property type="match status" value="1"/>
</dbReference>